<evidence type="ECO:0000256" key="1">
    <source>
        <dbReference type="ARBA" id="ARBA00022490"/>
    </source>
</evidence>
<gene>
    <name evidence="7" type="ORF">UT42_C0029G0008</name>
</gene>
<dbReference type="SMART" id="SM00732">
    <property type="entry name" value="YqgFc"/>
    <property type="match status" value="1"/>
</dbReference>
<evidence type="ECO:0000256" key="3">
    <source>
        <dbReference type="ARBA" id="ARBA00022722"/>
    </source>
</evidence>
<proteinExistence type="inferred from homology"/>
<name>A0A0G0NE72_9BACT</name>
<keyword evidence="4 5" id="KW-0378">Hydrolase</keyword>
<dbReference type="PANTHER" id="PTHR33317">
    <property type="entry name" value="POLYNUCLEOTIDYL TRANSFERASE, RIBONUCLEASE H-LIKE SUPERFAMILY PROTEIN"/>
    <property type="match status" value="1"/>
</dbReference>
<comment type="subcellular location">
    <subcellularLocation>
        <location evidence="5">Cytoplasm</location>
    </subcellularLocation>
</comment>
<dbReference type="GO" id="GO:0004518">
    <property type="term" value="F:nuclease activity"/>
    <property type="evidence" value="ECO:0007669"/>
    <property type="project" value="UniProtKB-KW"/>
</dbReference>
<keyword evidence="3 5" id="KW-0540">Nuclease</keyword>
<dbReference type="Proteomes" id="UP000034048">
    <property type="component" value="Unassembled WGS sequence"/>
</dbReference>
<keyword evidence="1 5" id="KW-0963">Cytoplasm</keyword>
<comment type="caution">
    <text evidence="7">The sequence shown here is derived from an EMBL/GenBank/DDBJ whole genome shotgun (WGS) entry which is preliminary data.</text>
</comment>
<dbReference type="EC" id="3.1.-.-" evidence="5"/>
<keyword evidence="2 5" id="KW-0690">Ribosome biogenesis</keyword>
<dbReference type="NCBIfam" id="TIGR00250">
    <property type="entry name" value="RNAse_H_YqgF"/>
    <property type="match status" value="1"/>
</dbReference>
<dbReference type="Pfam" id="PF03652">
    <property type="entry name" value="RuvX"/>
    <property type="match status" value="1"/>
</dbReference>
<organism evidence="7 8">
    <name type="scientific">Candidatus Falkowbacteria bacterium GW2011_GWA2_39_24</name>
    <dbReference type="NCBI Taxonomy" id="1618634"/>
    <lineage>
        <taxon>Bacteria</taxon>
        <taxon>Candidatus Falkowiibacteriota</taxon>
    </lineage>
</organism>
<evidence type="ECO:0000313" key="8">
    <source>
        <dbReference type="Proteomes" id="UP000034048"/>
    </source>
</evidence>
<protein>
    <recommendedName>
        <fullName evidence="5">Putative pre-16S rRNA nuclease</fullName>
        <ecNumber evidence="5">3.1.-.-</ecNumber>
    </recommendedName>
</protein>
<sequence length="129" mass="14045">MEFEEAQRCLGIDWGTRKIGLALGDAVTKIATPYKVVKNVAEVLEVIKQEAVDQVVLGQPIQLASDQAMSAAFNIFHKTLIDNGQLPVELVDERLTTKQAGKLGQGSKQTAAEDAIAAMLILQSYFDRT</sequence>
<dbReference type="InterPro" id="IPR006641">
    <property type="entry name" value="YqgF/RNaseH-like_dom"/>
</dbReference>
<dbReference type="HAMAP" id="MF_00651">
    <property type="entry name" value="Nuclease_YqgF"/>
    <property type="match status" value="1"/>
</dbReference>
<evidence type="ECO:0000313" key="7">
    <source>
        <dbReference type="EMBL" id="KKR14449.1"/>
    </source>
</evidence>
<dbReference type="InterPro" id="IPR012337">
    <property type="entry name" value="RNaseH-like_sf"/>
</dbReference>
<dbReference type="GO" id="GO:0000967">
    <property type="term" value="P:rRNA 5'-end processing"/>
    <property type="evidence" value="ECO:0007669"/>
    <property type="project" value="UniProtKB-UniRule"/>
</dbReference>
<accession>A0A0G0NE72</accession>
<dbReference type="InterPro" id="IPR005227">
    <property type="entry name" value="YqgF"/>
</dbReference>
<dbReference type="InterPro" id="IPR037027">
    <property type="entry name" value="YqgF/RNaseH-like_dom_sf"/>
</dbReference>
<dbReference type="PANTHER" id="PTHR33317:SF4">
    <property type="entry name" value="POLYNUCLEOTIDYL TRANSFERASE, RIBONUCLEASE H-LIKE SUPERFAMILY PROTEIN"/>
    <property type="match status" value="1"/>
</dbReference>
<dbReference type="SUPFAM" id="SSF53098">
    <property type="entry name" value="Ribonuclease H-like"/>
    <property type="match status" value="1"/>
</dbReference>
<dbReference type="EMBL" id="LBWS01000029">
    <property type="protein sequence ID" value="KKR14449.1"/>
    <property type="molecule type" value="Genomic_DNA"/>
</dbReference>
<dbReference type="CDD" id="cd16964">
    <property type="entry name" value="YqgF"/>
    <property type="match status" value="1"/>
</dbReference>
<reference evidence="7 8" key="1">
    <citation type="journal article" date="2015" name="Nature">
        <title>rRNA introns, odd ribosomes, and small enigmatic genomes across a large radiation of phyla.</title>
        <authorList>
            <person name="Brown C.T."/>
            <person name="Hug L.A."/>
            <person name="Thomas B.C."/>
            <person name="Sharon I."/>
            <person name="Castelle C.J."/>
            <person name="Singh A."/>
            <person name="Wilkins M.J."/>
            <person name="Williams K.H."/>
            <person name="Banfield J.F."/>
        </authorList>
    </citation>
    <scope>NUCLEOTIDE SEQUENCE [LARGE SCALE GENOMIC DNA]</scope>
</reference>
<comment type="function">
    <text evidence="5">Could be a nuclease involved in processing of the 5'-end of pre-16S rRNA.</text>
</comment>
<comment type="similarity">
    <text evidence="5">Belongs to the YqgF HJR family.</text>
</comment>
<feature type="domain" description="YqgF/RNase H-like" evidence="6">
    <location>
        <begin position="7"/>
        <end position="100"/>
    </location>
</feature>
<dbReference type="GO" id="GO:0016788">
    <property type="term" value="F:hydrolase activity, acting on ester bonds"/>
    <property type="evidence" value="ECO:0007669"/>
    <property type="project" value="UniProtKB-UniRule"/>
</dbReference>
<evidence type="ECO:0000256" key="2">
    <source>
        <dbReference type="ARBA" id="ARBA00022517"/>
    </source>
</evidence>
<dbReference type="GO" id="GO:0005737">
    <property type="term" value="C:cytoplasm"/>
    <property type="evidence" value="ECO:0007669"/>
    <property type="project" value="UniProtKB-SubCell"/>
</dbReference>
<dbReference type="Gene3D" id="3.30.420.140">
    <property type="entry name" value="YqgF/RNase H-like domain"/>
    <property type="match status" value="1"/>
</dbReference>
<evidence type="ECO:0000256" key="5">
    <source>
        <dbReference type="HAMAP-Rule" id="MF_00651"/>
    </source>
</evidence>
<evidence type="ECO:0000256" key="4">
    <source>
        <dbReference type="ARBA" id="ARBA00022801"/>
    </source>
</evidence>
<dbReference type="AlphaFoldDB" id="A0A0G0NE72"/>
<evidence type="ECO:0000259" key="6">
    <source>
        <dbReference type="SMART" id="SM00732"/>
    </source>
</evidence>